<dbReference type="PANTHER" id="PTHR47691">
    <property type="entry name" value="REGULATOR-RELATED"/>
    <property type="match status" value="1"/>
</dbReference>
<dbReference type="Pfam" id="PF00931">
    <property type="entry name" value="NB-ARC"/>
    <property type="match status" value="1"/>
</dbReference>
<dbReference type="SUPFAM" id="SSF52540">
    <property type="entry name" value="P-loop containing nucleoside triphosphate hydrolases"/>
    <property type="match status" value="1"/>
</dbReference>
<dbReference type="CDD" id="cd15831">
    <property type="entry name" value="BTAD"/>
    <property type="match status" value="1"/>
</dbReference>
<name>A0A846VZQ9_9NOCA</name>
<dbReference type="GO" id="GO:0043531">
    <property type="term" value="F:ADP binding"/>
    <property type="evidence" value="ECO:0007669"/>
    <property type="project" value="InterPro"/>
</dbReference>
<dbReference type="GO" id="GO:0003677">
    <property type="term" value="F:DNA binding"/>
    <property type="evidence" value="ECO:0007669"/>
    <property type="project" value="UniProtKB-UniRule"/>
</dbReference>
<dbReference type="InterPro" id="IPR005158">
    <property type="entry name" value="BTAD"/>
</dbReference>
<dbReference type="InterPro" id="IPR036388">
    <property type="entry name" value="WH-like_DNA-bd_sf"/>
</dbReference>
<dbReference type="PROSITE" id="PS51755">
    <property type="entry name" value="OMPR_PHOB"/>
    <property type="match status" value="1"/>
</dbReference>
<dbReference type="InterPro" id="IPR058852">
    <property type="entry name" value="HTH_77"/>
</dbReference>
<dbReference type="SUPFAM" id="SSF48452">
    <property type="entry name" value="TPR-like"/>
    <property type="match status" value="3"/>
</dbReference>
<dbReference type="Gene3D" id="3.40.50.300">
    <property type="entry name" value="P-loop containing nucleotide triphosphate hydrolases"/>
    <property type="match status" value="1"/>
</dbReference>
<evidence type="ECO:0000256" key="1">
    <source>
        <dbReference type="ARBA" id="ARBA00005820"/>
    </source>
</evidence>
<dbReference type="PRINTS" id="PR00364">
    <property type="entry name" value="DISEASERSIST"/>
</dbReference>
<organism evidence="5 6">
    <name type="scientific">Nocardia coubleae</name>
    <dbReference type="NCBI Taxonomy" id="356147"/>
    <lineage>
        <taxon>Bacteria</taxon>
        <taxon>Bacillati</taxon>
        <taxon>Actinomycetota</taxon>
        <taxon>Actinomycetes</taxon>
        <taxon>Mycobacteriales</taxon>
        <taxon>Nocardiaceae</taxon>
        <taxon>Nocardia</taxon>
    </lineage>
</organism>
<sequence>MRFGVLGPLAVWTSEGRPVRVAELKVRILLAHLLVSAGEVVPADRLIDDMWGDKLPANPSGALQTRVSQLRRALEDAEPGGRDLIVSRAPGYALSPAATVDATRFQRLISDAARTADPSAVARMLGDALTLWRGPALADFADEEFARPVIARLDEQRLTATELRAEARLELGEHGLLADELSDLVAQHPLRERLRAAHLRALYRAGRQGEALASFHDLRTRLADELGVDPGPELAALHQAILEQDNTLGPAPAVRARTNLPAPVNELIGRDAAMAQVRDLLAEARLVTLTGPGGVGKTRLAIECARTVSSGFPDGTWLVELAVEGPSTRVTDAVLAALELRDDTVTVGDRLPETLRDRRLLLVLDNCEHVIEQVATLSAELLRAAPGLRILATSQEPLDISGERLFVVPPLDLASAAVELFVARTVAAVPDFRLDAGNAAAIASICRRLDGIPLALELAASRVRALGVHELDRRLHDRFRLLGSGPRDAPPRQRTLRAMIDWSWELLSEPERIVLRRLAIHADGATLDAVEAACGLDALDSLTRLVDRSLLTVSGTDEPRYRMLESVAAYGIERLREADEFDEVRHRHREYYTEFAERADAHLRGPEQRQWLRRLDAEAPNLRAALDDSDPETGSRLVDALAWYWVLRGRLGEGVRAMSAFPSDRRAMLWRAGFARRLGQHSDEPVTPTGQPENGRAEWFVAFAQSLIGERNDETPAVRSLADFRATGDQWGVAAALVTRAQHALIRSDLAALAEYGEQSMAMFTELGDRWGQVQATQMLGRHAEIVGDYDRARRLHRDGLRMAEELELWTELSDKLSALGRIALLSGDLAHADELHRQAMRLASEHGYQLGEEFAELGLAIAARRRGDLDAAETHLRRWLSWEGQLDSDFGIAFIMAELGFIAELRGDAQAARALHLSGLSAARQTGDPRAVALALEGLAGAEALTGRPETAAQLLGAAERTRTAVGAPLPDAERGDVVRIIALVRAELGETAFEAAFRKGADDPAATIPKEL</sequence>
<dbReference type="InterPro" id="IPR002182">
    <property type="entry name" value="NB-ARC"/>
</dbReference>
<dbReference type="Gene3D" id="1.25.40.10">
    <property type="entry name" value="Tetratricopeptide repeat domain"/>
    <property type="match status" value="3"/>
</dbReference>
<gene>
    <name evidence="5" type="ORF">HGA10_02030</name>
</gene>
<protein>
    <submittedName>
        <fullName evidence="5">AfsR/SARP family transcriptional regulator</fullName>
    </submittedName>
</protein>
<dbReference type="GO" id="GO:0006355">
    <property type="term" value="P:regulation of DNA-templated transcription"/>
    <property type="evidence" value="ECO:0007669"/>
    <property type="project" value="InterPro"/>
</dbReference>
<evidence type="ECO:0000313" key="5">
    <source>
        <dbReference type="EMBL" id="NKX86090.1"/>
    </source>
</evidence>
<dbReference type="PANTHER" id="PTHR47691:SF3">
    <property type="entry name" value="HTH-TYPE TRANSCRIPTIONAL REGULATOR RV0890C-RELATED"/>
    <property type="match status" value="1"/>
</dbReference>
<evidence type="ECO:0000256" key="2">
    <source>
        <dbReference type="ARBA" id="ARBA00023125"/>
    </source>
</evidence>
<dbReference type="SMART" id="SM01043">
    <property type="entry name" value="BTAD"/>
    <property type="match status" value="1"/>
</dbReference>
<dbReference type="Pfam" id="PF03704">
    <property type="entry name" value="BTAD"/>
    <property type="match status" value="1"/>
</dbReference>
<proteinExistence type="inferred from homology"/>
<evidence type="ECO:0000256" key="3">
    <source>
        <dbReference type="PROSITE-ProRule" id="PRU01091"/>
    </source>
</evidence>
<dbReference type="SMART" id="SM00862">
    <property type="entry name" value="Trans_reg_C"/>
    <property type="match status" value="1"/>
</dbReference>
<comment type="similarity">
    <text evidence="1">Belongs to the AfsR/DnrI/RedD regulatory family.</text>
</comment>
<dbReference type="AlphaFoldDB" id="A0A846VZQ9"/>
<dbReference type="InterPro" id="IPR011990">
    <property type="entry name" value="TPR-like_helical_dom_sf"/>
</dbReference>
<dbReference type="InterPro" id="IPR001867">
    <property type="entry name" value="OmpR/PhoB-type_DNA-bd"/>
</dbReference>
<feature type="DNA-binding region" description="OmpR/PhoB-type" evidence="3">
    <location>
        <begin position="1"/>
        <end position="96"/>
    </location>
</feature>
<reference evidence="5 6" key="1">
    <citation type="submission" date="2020-04" db="EMBL/GenBank/DDBJ databases">
        <title>MicrobeNet Type strains.</title>
        <authorList>
            <person name="Nicholson A.C."/>
        </authorList>
    </citation>
    <scope>NUCLEOTIDE SEQUENCE [LARGE SCALE GENOMIC DNA]</scope>
    <source>
        <strain evidence="5 6">DSM 44960</strain>
    </source>
</reference>
<dbReference type="RefSeq" id="WP_067638215.1">
    <property type="nucleotide sequence ID" value="NZ_JAAXOM010000001.1"/>
</dbReference>
<keyword evidence="2 3" id="KW-0238">DNA-binding</keyword>
<comment type="caution">
    <text evidence="5">The sequence shown here is derived from an EMBL/GenBank/DDBJ whole genome shotgun (WGS) entry which is preliminary data.</text>
</comment>
<evidence type="ECO:0000259" key="4">
    <source>
        <dbReference type="PROSITE" id="PS51755"/>
    </source>
</evidence>
<dbReference type="Pfam" id="PF00486">
    <property type="entry name" value="Trans_reg_C"/>
    <property type="match status" value="1"/>
</dbReference>
<dbReference type="Pfam" id="PF25872">
    <property type="entry name" value="HTH_77"/>
    <property type="match status" value="1"/>
</dbReference>
<evidence type="ECO:0000313" key="6">
    <source>
        <dbReference type="Proteomes" id="UP000572007"/>
    </source>
</evidence>
<dbReference type="InterPro" id="IPR027417">
    <property type="entry name" value="P-loop_NTPase"/>
</dbReference>
<dbReference type="Gene3D" id="1.10.10.10">
    <property type="entry name" value="Winged helix-like DNA-binding domain superfamily/Winged helix DNA-binding domain"/>
    <property type="match status" value="1"/>
</dbReference>
<feature type="domain" description="OmpR/PhoB-type" evidence="4">
    <location>
        <begin position="1"/>
        <end position="96"/>
    </location>
</feature>
<accession>A0A846VZQ9</accession>
<dbReference type="SUPFAM" id="SSF46894">
    <property type="entry name" value="C-terminal effector domain of the bipartite response regulators"/>
    <property type="match status" value="1"/>
</dbReference>
<dbReference type="GO" id="GO:0000160">
    <property type="term" value="P:phosphorelay signal transduction system"/>
    <property type="evidence" value="ECO:0007669"/>
    <property type="project" value="InterPro"/>
</dbReference>
<dbReference type="EMBL" id="JAAXOM010000001">
    <property type="protein sequence ID" value="NKX86090.1"/>
    <property type="molecule type" value="Genomic_DNA"/>
</dbReference>
<dbReference type="Proteomes" id="UP000572007">
    <property type="component" value="Unassembled WGS sequence"/>
</dbReference>
<dbReference type="InterPro" id="IPR016032">
    <property type="entry name" value="Sig_transdc_resp-reg_C-effctor"/>
</dbReference>
<keyword evidence="6" id="KW-1185">Reference proteome</keyword>